<dbReference type="GO" id="GO:0016491">
    <property type="term" value="F:oxidoreductase activity"/>
    <property type="evidence" value="ECO:0007669"/>
    <property type="project" value="UniProtKB-KW"/>
</dbReference>
<accession>A0A076MP49</accession>
<gene>
    <name evidence="4" type="ORF">AMETH_2357</name>
</gene>
<dbReference type="eggNOG" id="COG4221">
    <property type="taxonomic scope" value="Bacteria"/>
</dbReference>
<feature type="compositionally biased region" description="Low complexity" evidence="3">
    <location>
        <begin position="115"/>
        <end position="134"/>
    </location>
</feature>
<dbReference type="PATRIC" id="fig|1068978.7.peg.2512"/>
<proteinExistence type="inferred from homology"/>
<dbReference type="KEGG" id="amq:AMETH_2357"/>
<evidence type="ECO:0000256" key="3">
    <source>
        <dbReference type="SAM" id="MobiDB-lite"/>
    </source>
</evidence>
<dbReference type="Gene3D" id="3.40.50.720">
    <property type="entry name" value="NAD(P)-binding Rossmann-like Domain"/>
    <property type="match status" value="1"/>
</dbReference>
<dbReference type="SUPFAM" id="SSF51735">
    <property type="entry name" value="NAD(P)-binding Rossmann-fold domains"/>
    <property type="match status" value="1"/>
</dbReference>
<dbReference type="HOGENOM" id="CLU_1745851_0_0_11"/>
<feature type="region of interest" description="Disordered" evidence="3">
    <location>
        <begin position="73"/>
        <end position="149"/>
    </location>
</feature>
<dbReference type="EMBL" id="CP009110">
    <property type="protein sequence ID" value="AIJ22449.1"/>
    <property type="molecule type" value="Genomic_DNA"/>
</dbReference>
<name>A0A076MP49_AMYME</name>
<dbReference type="PANTHER" id="PTHR43669">
    <property type="entry name" value="5-KETO-D-GLUCONATE 5-REDUCTASE"/>
    <property type="match status" value="1"/>
</dbReference>
<evidence type="ECO:0000313" key="4">
    <source>
        <dbReference type="EMBL" id="AIJ22449.1"/>
    </source>
</evidence>
<dbReference type="Pfam" id="PF00106">
    <property type="entry name" value="adh_short"/>
    <property type="match status" value="1"/>
</dbReference>
<dbReference type="PANTHER" id="PTHR43669:SF12">
    <property type="entry name" value="BLR5618 PROTEIN"/>
    <property type="match status" value="1"/>
</dbReference>
<evidence type="ECO:0000256" key="2">
    <source>
        <dbReference type="ARBA" id="ARBA00023002"/>
    </source>
</evidence>
<sequence length="149" mass="15223">MPTDVSDPDSVAELFDRGAATWGRVDLLVNNAGVFGPAGAPDEIPVGERRSCVDTNLTGAFLCARAAFGVMRRQDPRGGRIIDNGSVSAHSPRPGSIASAAPAGRPCPPAPAARPAPARTASGAPWSWAARSTARPPPRSPAAPRHGTA</sequence>
<keyword evidence="2" id="KW-0560">Oxidoreductase</keyword>
<dbReference type="CDD" id="cd05233">
    <property type="entry name" value="SDR_c"/>
    <property type="match status" value="1"/>
</dbReference>
<protein>
    <submittedName>
        <fullName evidence="4">Oxidoreductase</fullName>
    </submittedName>
</protein>
<feature type="compositionally biased region" description="Pro residues" evidence="3">
    <location>
        <begin position="105"/>
        <end position="114"/>
    </location>
</feature>
<dbReference type="PRINTS" id="PR00081">
    <property type="entry name" value="GDHRDH"/>
</dbReference>
<dbReference type="STRING" id="1068978.AMETH_2357"/>
<dbReference type="Proteomes" id="UP000062973">
    <property type="component" value="Chromosome"/>
</dbReference>
<comment type="similarity">
    <text evidence="1">Belongs to the short-chain dehydrogenases/reductases (SDR) family.</text>
</comment>
<dbReference type="InterPro" id="IPR036291">
    <property type="entry name" value="NAD(P)-bd_dom_sf"/>
</dbReference>
<organism evidence="4 5">
    <name type="scientific">Amycolatopsis methanolica 239</name>
    <dbReference type="NCBI Taxonomy" id="1068978"/>
    <lineage>
        <taxon>Bacteria</taxon>
        <taxon>Bacillati</taxon>
        <taxon>Actinomycetota</taxon>
        <taxon>Actinomycetes</taxon>
        <taxon>Pseudonocardiales</taxon>
        <taxon>Pseudonocardiaceae</taxon>
        <taxon>Amycolatopsis</taxon>
        <taxon>Amycolatopsis methanolica group</taxon>
    </lineage>
</organism>
<evidence type="ECO:0000313" key="5">
    <source>
        <dbReference type="Proteomes" id="UP000062973"/>
    </source>
</evidence>
<dbReference type="AlphaFoldDB" id="A0A076MP49"/>
<reference evidence="4 5" key="1">
    <citation type="submission" date="2014-07" db="EMBL/GenBank/DDBJ databases">
        <title>Whole Genome Sequence of the Amycolatopsis methanolica 239.</title>
        <authorList>
            <person name="Tang B."/>
        </authorList>
    </citation>
    <scope>NUCLEOTIDE SEQUENCE [LARGE SCALE GENOMIC DNA]</scope>
    <source>
        <strain evidence="4 5">239</strain>
    </source>
</reference>
<evidence type="ECO:0000256" key="1">
    <source>
        <dbReference type="ARBA" id="ARBA00006484"/>
    </source>
</evidence>
<keyword evidence="5" id="KW-1185">Reference proteome</keyword>
<dbReference type="InterPro" id="IPR002347">
    <property type="entry name" value="SDR_fam"/>
</dbReference>